<keyword evidence="9" id="KW-1185">Reference proteome</keyword>
<dbReference type="SUPFAM" id="SSF103473">
    <property type="entry name" value="MFS general substrate transporter"/>
    <property type="match status" value="2"/>
</dbReference>
<comment type="caution">
    <text evidence="8">The sequence shown here is derived from an EMBL/GenBank/DDBJ whole genome shotgun (WGS) entry which is preliminary data.</text>
</comment>
<keyword evidence="4 7" id="KW-1133">Transmembrane helix</keyword>
<dbReference type="AlphaFoldDB" id="A0AAN7NQH7"/>
<keyword evidence="3 7" id="KW-0812">Transmembrane</keyword>
<dbReference type="Pfam" id="PF00083">
    <property type="entry name" value="Sugar_tr"/>
    <property type="match status" value="2"/>
</dbReference>
<dbReference type="Proteomes" id="UP001333110">
    <property type="component" value="Unassembled WGS sequence"/>
</dbReference>
<dbReference type="Gene3D" id="1.20.1250.20">
    <property type="entry name" value="MFS general substrate transporter like domains"/>
    <property type="match status" value="2"/>
</dbReference>
<evidence type="ECO:0000256" key="6">
    <source>
        <dbReference type="SAM" id="MobiDB-lite"/>
    </source>
</evidence>
<evidence type="ECO:0000256" key="2">
    <source>
        <dbReference type="ARBA" id="ARBA00022448"/>
    </source>
</evidence>
<dbReference type="PRINTS" id="PR00171">
    <property type="entry name" value="SUGRTRNSPORT"/>
</dbReference>
<sequence>MSRKASDNVEYTLRSLSNLMGEKRRRQADGSAGSGAAAAAGERSLIAAESCSSLNSAASGGELERAARRQFQQDETPGFVYVVSVFSALGGFLFGYDTGVVSGALLLLKRELNLDALWQELLVSGTVGAAALSALAGGVLNGLCGRRPCILLASGLFTAGAGVLAAARDKETLLGGRVVVGLGIGECRAAPPGSPPGCCSTTPPAPGRVRPAPGGTPALAPAGEELPREAGLTEPKMRPSARVHNPFMSGSPQTKGERWPAGFEVLGCWRGKGKTELRSGEGSAGDRGGCNSAREQLSGGGLPFVANLKGFLALIRADVFQKHLEPTLGLGSTRAELLCPEEREGTRSTSAILFPCPAMQFSLQSKTRPAGLLVGAMMDPEQSLTSEKGSVVIDELEHQALSRIHEVKLCTLGLCCPLLAETRTLGFGPGPAELDILPGWSQRWEDGHASHPTFSESARQRGAGRSLRHFMTKPFCHDIRYMLGLSAVPAVIQFLGFLFLPESPRWLIQKGQTQRARRILSQMRGNQAIDEEYDSIKNNIEEEENEVGAGSCLSGLNGPNQDLSLGVSVLESRFSLSGGPKTEHRIRGAASPVPSTGDDHFPTPAGHTIFDTSQDAIGFLGHLGTLLAHIQLAVDQHPQVLFCWAAFQPLFPKPVALHGVAVAQVQDLALGLVKPHTIGPSPSIQPVQVPLQSLPPLKQINTPAQLGVICKLIESALDPFVQIIDKDVKQNWPQHRTRGNTACDRLPTGVNSIHHHSLGPAIQPVLYPAKSTPVQAMSSQFLQENAVGNRVKGFTEVQIDNIHSLSLIH</sequence>
<protein>
    <submittedName>
        <fullName evidence="8">Uncharacterized protein</fullName>
    </submittedName>
</protein>
<name>A0AAN7NQH7_MYCAM</name>
<dbReference type="InterPro" id="IPR050814">
    <property type="entry name" value="Myo-inositol_Transporter"/>
</dbReference>
<dbReference type="PANTHER" id="PTHR48020:SF12">
    <property type="entry name" value="PROTON MYO-INOSITOL COTRANSPORTER"/>
    <property type="match status" value="1"/>
</dbReference>
<dbReference type="PANTHER" id="PTHR48020">
    <property type="entry name" value="PROTON MYO-INOSITOL COTRANSPORTER"/>
    <property type="match status" value="1"/>
</dbReference>
<evidence type="ECO:0000256" key="7">
    <source>
        <dbReference type="SAM" id="Phobius"/>
    </source>
</evidence>
<evidence type="ECO:0000313" key="9">
    <source>
        <dbReference type="Proteomes" id="UP001333110"/>
    </source>
</evidence>
<evidence type="ECO:0000256" key="4">
    <source>
        <dbReference type="ARBA" id="ARBA00022989"/>
    </source>
</evidence>
<dbReference type="InterPro" id="IPR005828">
    <property type="entry name" value="MFS_sugar_transport-like"/>
</dbReference>
<gene>
    <name evidence="8" type="ORF">QYF61_002366</name>
</gene>
<comment type="subcellular location">
    <subcellularLocation>
        <location evidence="1">Membrane</location>
        <topology evidence="1">Multi-pass membrane protein</topology>
    </subcellularLocation>
</comment>
<feature type="region of interest" description="Disordered" evidence="6">
    <location>
        <begin position="193"/>
        <end position="225"/>
    </location>
</feature>
<evidence type="ECO:0000313" key="8">
    <source>
        <dbReference type="EMBL" id="KAK4829151.1"/>
    </source>
</evidence>
<feature type="compositionally biased region" description="Low complexity" evidence="6">
    <location>
        <begin position="207"/>
        <end position="223"/>
    </location>
</feature>
<feature type="transmembrane region" description="Helical" evidence="7">
    <location>
        <begin position="78"/>
        <end position="96"/>
    </location>
</feature>
<evidence type="ECO:0000256" key="1">
    <source>
        <dbReference type="ARBA" id="ARBA00004141"/>
    </source>
</evidence>
<evidence type="ECO:0000256" key="3">
    <source>
        <dbReference type="ARBA" id="ARBA00022692"/>
    </source>
</evidence>
<keyword evidence="5 7" id="KW-0472">Membrane</keyword>
<feature type="transmembrane region" description="Helical" evidence="7">
    <location>
        <begin position="149"/>
        <end position="167"/>
    </location>
</feature>
<evidence type="ECO:0000256" key="5">
    <source>
        <dbReference type="ARBA" id="ARBA00023136"/>
    </source>
</evidence>
<dbReference type="EMBL" id="JAUNZN010000001">
    <property type="protein sequence ID" value="KAK4829151.1"/>
    <property type="molecule type" value="Genomic_DNA"/>
</dbReference>
<feature type="region of interest" description="Disordered" evidence="6">
    <location>
        <begin position="576"/>
        <end position="595"/>
    </location>
</feature>
<dbReference type="GO" id="GO:0016324">
    <property type="term" value="C:apical plasma membrane"/>
    <property type="evidence" value="ECO:0007669"/>
    <property type="project" value="TreeGrafter"/>
</dbReference>
<proteinExistence type="predicted"/>
<keyword evidence="2" id="KW-0813">Transport</keyword>
<dbReference type="InterPro" id="IPR003663">
    <property type="entry name" value="Sugar/inositol_transpt"/>
</dbReference>
<dbReference type="InterPro" id="IPR036259">
    <property type="entry name" value="MFS_trans_sf"/>
</dbReference>
<reference evidence="8 9" key="1">
    <citation type="journal article" date="2023" name="J. Hered.">
        <title>Chromosome-level genome of the wood stork (Mycteria americana) provides insight into avian chromosome evolution.</title>
        <authorList>
            <person name="Flamio R. Jr."/>
            <person name="Ramstad K.M."/>
        </authorList>
    </citation>
    <scope>NUCLEOTIDE SEQUENCE [LARGE SCALE GENOMIC DNA]</scope>
    <source>
        <strain evidence="8">JAX WOST 10</strain>
    </source>
</reference>
<feature type="transmembrane region" description="Helical" evidence="7">
    <location>
        <begin position="116"/>
        <end position="137"/>
    </location>
</feature>
<organism evidence="8 9">
    <name type="scientific">Mycteria americana</name>
    <name type="common">Wood stork</name>
    <dbReference type="NCBI Taxonomy" id="33587"/>
    <lineage>
        <taxon>Eukaryota</taxon>
        <taxon>Metazoa</taxon>
        <taxon>Chordata</taxon>
        <taxon>Craniata</taxon>
        <taxon>Vertebrata</taxon>
        <taxon>Euteleostomi</taxon>
        <taxon>Archelosauria</taxon>
        <taxon>Archosauria</taxon>
        <taxon>Dinosauria</taxon>
        <taxon>Saurischia</taxon>
        <taxon>Theropoda</taxon>
        <taxon>Coelurosauria</taxon>
        <taxon>Aves</taxon>
        <taxon>Neognathae</taxon>
        <taxon>Neoaves</taxon>
        <taxon>Aequornithes</taxon>
        <taxon>Ciconiiformes</taxon>
        <taxon>Ciconiidae</taxon>
        <taxon>Mycteria</taxon>
    </lineage>
</organism>
<accession>A0AAN7NQH7</accession>
<dbReference type="GO" id="GO:0005366">
    <property type="term" value="F:myo-inositol:proton symporter activity"/>
    <property type="evidence" value="ECO:0007669"/>
    <property type="project" value="TreeGrafter"/>
</dbReference>